<evidence type="ECO:0000313" key="2">
    <source>
        <dbReference type="EMBL" id="RKU44559.1"/>
    </source>
</evidence>
<feature type="compositionally biased region" description="Low complexity" evidence="1">
    <location>
        <begin position="82"/>
        <end position="91"/>
    </location>
</feature>
<feature type="compositionally biased region" description="Basic and acidic residues" evidence="1">
    <location>
        <begin position="92"/>
        <end position="123"/>
    </location>
</feature>
<name>A0A420Y9K2_9PEZI</name>
<feature type="region of interest" description="Disordered" evidence="1">
    <location>
        <begin position="512"/>
        <end position="556"/>
    </location>
</feature>
<dbReference type="OrthoDB" id="5402622at2759"/>
<feature type="compositionally biased region" description="Basic residues" evidence="1">
    <location>
        <begin position="760"/>
        <end position="777"/>
    </location>
</feature>
<dbReference type="EMBL" id="QVQW01000029">
    <property type="protein sequence ID" value="RKU44559.1"/>
    <property type="molecule type" value="Genomic_DNA"/>
</dbReference>
<keyword evidence="3" id="KW-1185">Reference proteome</keyword>
<feature type="compositionally biased region" description="Basic and acidic residues" evidence="1">
    <location>
        <begin position="475"/>
        <end position="500"/>
    </location>
</feature>
<gene>
    <name evidence="2" type="ORF">DL546_002381</name>
</gene>
<organism evidence="2 3">
    <name type="scientific">Coniochaeta pulveracea</name>
    <dbReference type="NCBI Taxonomy" id="177199"/>
    <lineage>
        <taxon>Eukaryota</taxon>
        <taxon>Fungi</taxon>
        <taxon>Dikarya</taxon>
        <taxon>Ascomycota</taxon>
        <taxon>Pezizomycotina</taxon>
        <taxon>Sordariomycetes</taxon>
        <taxon>Sordariomycetidae</taxon>
        <taxon>Coniochaetales</taxon>
        <taxon>Coniochaetaceae</taxon>
        <taxon>Coniochaeta</taxon>
    </lineage>
</organism>
<sequence>MAERDVSALDDIRARRTGKELEKTKVTQQDDEEDGHLESKDPPLGGHRPHHKPKPGGTFLLSDPLERTSPSKNLSARRRSRLSLTPTSTSHTPERTSHPNELHSDGRRTATPEPSSRRSEKSTDVTSDITLTNRNSYTDTTSATSPDASHRSSMASLDLDSTQIVNMALNLSESRRLASRRNVSQPLPPRLAPLPDTTAGGSLGQHLQQQRRISRNISPKPGALARSGTGVKDKLNSPMQSNSESEGGYRYHFSPSTLSRAQKAKDYLELQSLYRKVLDFLPPLTPPQSRRSSTASPPGSPNALYPTSTTGSLDFSRLGRAYNPLQYIRNRKVRARERKAIDGQTQGFNDSARVQNWVDEAAKNVASGHVTAAGTLPIFNTPQEANDASETGTQLVPVLSKPKRPRVDWTIDPADMLADAYWLEQGDNKKLVEDRHWRRVFPQNSSIYRPQSRQTEDGKLAPPPLILPEAGQQRSENDPAGVERKQAKSEPDGTHGSARERAQQKLQVLKGLHHRKNSSIQHRHRDFIYGRRASLSESSDNDSDRKARTRQGTIGSDGKEIMEKQMMEMIAQEEREKELEAQRGYEESRRQRSLTLESEVTQGSNAVQSVVPSRAPSHRRSKSEWNVADKNQEAMASQATSPRQPGRASLEVPPNGKRLSIDLGITSPGSPNVRQGRGMGLVPAIGRDLSPSPTPHRNIDRSTSPSRNPLSMVKSMFRDRSRERNTDSYGSAMGSHRGHGGELVLSPELEAIDPMSTEKSRRRSSEKRSRSPVRKIISKGTDTSNKSPRNHGSLKLRRDESSSGLRSLLKGPKLDTVIRSGVSKVGGLIWGKEVDGHSAHLRTHTASPSDRDKEDSSDESDVGLDRGRTRDSEAAAQPADQRTYLDVMPAFVPTTRPASQEDGGQPSLSAPHPSSRPPSRRSSRFELLKPPRIDIQDAPSKSPSPEPQGALSRQLSEVPDVADGVRSANADLDAASTRPETQYLASDQSSTKQRQWSISDGRRPSAVFDTRTELVQAPVSRAEIARLRALVLSSGIMAAEIDRRAKEKRLRTGTSPASAPARSQSDNETTAASALIGPPTWTSIASLHPDPETRSCLLATPLSQFDLYPTAARTLASAIEQAGSSWQSSADQFASVTAPSLRKKVEDARTTVAGKLSDLTRRAADEADEATPLIH</sequence>
<feature type="compositionally biased region" description="Polar residues" evidence="1">
    <location>
        <begin position="634"/>
        <end position="643"/>
    </location>
</feature>
<feature type="compositionally biased region" description="Basic and acidic residues" evidence="1">
    <location>
        <begin position="716"/>
        <end position="726"/>
    </location>
</feature>
<feature type="region of interest" description="Disordered" evidence="1">
    <location>
        <begin position="833"/>
        <end position="1006"/>
    </location>
</feature>
<feature type="compositionally biased region" description="Polar residues" evidence="1">
    <location>
        <begin position="205"/>
        <end position="217"/>
    </location>
</feature>
<dbReference type="STRING" id="177199.A0A420Y9K2"/>
<feature type="compositionally biased region" description="Polar residues" evidence="1">
    <location>
        <begin position="593"/>
        <end position="611"/>
    </location>
</feature>
<proteinExistence type="predicted"/>
<accession>A0A420Y9K2</accession>
<feature type="compositionally biased region" description="Basic and acidic residues" evidence="1">
    <location>
        <begin position="572"/>
        <end position="590"/>
    </location>
</feature>
<feature type="compositionally biased region" description="Basic and acidic residues" evidence="1">
    <location>
        <begin position="863"/>
        <end position="873"/>
    </location>
</feature>
<reference evidence="2 3" key="1">
    <citation type="submission" date="2018-08" db="EMBL/GenBank/DDBJ databases">
        <title>Draft genome of the lignicolous fungus Coniochaeta pulveracea.</title>
        <authorList>
            <person name="Borstlap C.J."/>
            <person name="De Witt R.N."/>
            <person name="Botha A."/>
            <person name="Volschenk H."/>
        </authorList>
    </citation>
    <scope>NUCLEOTIDE SEQUENCE [LARGE SCALE GENOMIC DNA]</scope>
    <source>
        <strain evidence="2 3">CAB683</strain>
    </source>
</reference>
<protein>
    <submittedName>
        <fullName evidence="2">Uncharacterized protein</fullName>
    </submittedName>
</protein>
<comment type="caution">
    <text evidence="2">The sequence shown here is derived from an EMBL/GenBank/DDBJ whole genome shotgun (WGS) entry which is preliminary data.</text>
</comment>
<feature type="compositionally biased region" description="Basic and acidic residues" evidence="1">
    <location>
        <begin position="923"/>
        <end position="935"/>
    </location>
</feature>
<feature type="region of interest" description="Disordered" evidence="1">
    <location>
        <begin position="1046"/>
        <end position="1072"/>
    </location>
</feature>
<dbReference type="PANTHER" id="PTHR38426:SF1">
    <property type="entry name" value="MAINTENANCE OF TELOMERE CAPPING PROTEIN 4"/>
    <property type="match status" value="1"/>
</dbReference>
<feature type="region of interest" description="Disordered" evidence="1">
    <location>
        <begin position="283"/>
        <end position="310"/>
    </location>
</feature>
<feature type="region of interest" description="Disordered" evidence="1">
    <location>
        <begin position="572"/>
        <end position="821"/>
    </location>
</feature>
<feature type="compositionally biased region" description="Low complexity" evidence="1">
    <location>
        <begin position="136"/>
        <end position="147"/>
    </location>
</feature>
<feature type="region of interest" description="Disordered" evidence="1">
    <location>
        <begin position="176"/>
        <end position="251"/>
    </location>
</feature>
<evidence type="ECO:0000313" key="3">
    <source>
        <dbReference type="Proteomes" id="UP000275385"/>
    </source>
</evidence>
<feature type="compositionally biased region" description="Polar residues" evidence="1">
    <location>
        <begin position="287"/>
        <end position="297"/>
    </location>
</feature>
<dbReference type="PANTHER" id="PTHR38426">
    <property type="entry name" value="MAINTENANCE OF TELOMERE CAPPING PROTEIN 4"/>
    <property type="match status" value="1"/>
</dbReference>
<dbReference type="InterPro" id="IPR038769">
    <property type="entry name" value="MTC4"/>
</dbReference>
<feature type="compositionally biased region" description="Basic residues" evidence="1">
    <location>
        <begin position="512"/>
        <end position="525"/>
    </location>
</feature>
<feature type="compositionally biased region" description="Polar residues" evidence="1">
    <location>
        <begin position="124"/>
        <end position="135"/>
    </location>
</feature>
<feature type="compositionally biased region" description="Basic and acidic residues" evidence="1">
    <location>
        <begin position="1"/>
        <end position="25"/>
    </location>
</feature>
<dbReference type="Proteomes" id="UP000275385">
    <property type="component" value="Unassembled WGS sequence"/>
</dbReference>
<feature type="compositionally biased region" description="Polar residues" evidence="1">
    <location>
        <begin position="1052"/>
        <end position="1072"/>
    </location>
</feature>
<evidence type="ECO:0000256" key="1">
    <source>
        <dbReference type="SAM" id="MobiDB-lite"/>
    </source>
</evidence>
<dbReference type="AlphaFoldDB" id="A0A420Y9K2"/>
<feature type="region of interest" description="Disordered" evidence="1">
    <location>
        <begin position="445"/>
        <end position="500"/>
    </location>
</feature>
<feature type="region of interest" description="Disordered" evidence="1">
    <location>
        <begin position="1"/>
        <end position="155"/>
    </location>
</feature>
<feature type="compositionally biased region" description="Polar residues" evidence="1">
    <location>
        <begin position="978"/>
        <end position="998"/>
    </location>
</feature>